<protein>
    <submittedName>
        <fullName evidence="2">Uncharacterized protein</fullName>
    </submittedName>
</protein>
<dbReference type="RefSeq" id="XP_002951346.1">
    <property type="nucleotide sequence ID" value="XM_002951300.1"/>
</dbReference>
<dbReference type="Proteomes" id="UP000001058">
    <property type="component" value="Unassembled WGS sequence"/>
</dbReference>
<feature type="region of interest" description="Disordered" evidence="1">
    <location>
        <begin position="135"/>
        <end position="184"/>
    </location>
</feature>
<sequence length="217" mass="21816">MQLIFNRSTVTKPAEFAAGSTTPSGRTRLPYHLSLDPECLAAAVAFAEEYPGNTYGRAILMQFVSRQVSRALLRSPRCGLRGLARSAEALTEVLYGSGGGEAVAVTAAAATADYPEGSLGPYPSVSAQSLLLLDDEDGGGEAGEGEEEMECGGGGGGGGGSGDGGGDRSGDEADGVAGAESAEGRALRAAGVTCHAVGSALSATRQMQPFRSPSIRG</sequence>
<feature type="compositionally biased region" description="Gly residues" evidence="1">
    <location>
        <begin position="151"/>
        <end position="164"/>
    </location>
</feature>
<accession>D8TYB2</accession>
<name>D8TYB2_VOLCA</name>
<dbReference type="EMBL" id="GL378344">
    <property type="protein sequence ID" value="EFJ47522.1"/>
    <property type="molecule type" value="Genomic_DNA"/>
</dbReference>
<dbReference type="AlphaFoldDB" id="D8TYB2"/>
<evidence type="ECO:0000313" key="3">
    <source>
        <dbReference type="Proteomes" id="UP000001058"/>
    </source>
</evidence>
<keyword evidence="3" id="KW-1185">Reference proteome</keyword>
<dbReference type="InParanoid" id="D8TYB2"/>
<evidence type="ECO:0000313" key="2">
    <source>
        <dbReference type="EMBL" id="EFJ47522.1"/>
    </source>
</evidence>
<dbReference type="GeneID" id="9615506"/>
<feature type="compositionally biased region" description="Acidic residues" evidence="1">
    <location>
        <begin position="135"/>
        <end position="150"/>
    </location>
</feature>
<evidence type="ECO:0000256" key="1">
    <source>
        <dbReference type="SAM" id="MobiDB-lite"/>
    </source>
</evidence>
<proteinExistence type="predicted"/>
<dbReference type="OrthoDB" id="10692047at2759"/>
<gene>
    <name evidence="2" type="ORF">VOLCADRAFT_105082</name>
</gene>
<organism evidence="3">
    <name type="scientific">Volvox carteri f. nagariensis</name>
    <dbReference type="NCBI Taxonomy" id="3068"/>
    <lineage>
        <taxon>Eukaryota</taxon>
        <taxon>Viridiplantae</taxon>
        <taxon>Chlorophyta</taxon>
        <taxon>core chlorophytes</taxon>
        <taxon>Chlorophyceae</taxon>
        <taxon>CS clade</taxon>
        <taxon>Chlamydomonadales</taxon>
        <taxon>Volvocaceae</taxon>
        <taxon>Volvox</taxon>
    </lineage>
</organism>
<dbReference type="KEGG" id="vcn:VOLCADRAFT_105082"/>
<reference evidence="2 3" key="1">
    <citation type="journal article" date="2010" name="Science">
        <title>Genomic analysis of organismal complexity in the multicellular green alga Volvox carteri.</title>
        <authorList>
            <person name="Prochnik S.E."/>
            <person name="Umen J."/>
            <person name="Nedelcu A.M."/>
            <person name="Hallmann A."/>
            <person name="Miller S.M."/>
            <person name="Nishii I."/>
            <person name="Ferris P."/>
            <person name="Kuo A."/>
            <person name="Mitros T."/>
            <person name="Fritz-Laylin L.K."/>
            <person name="Hellsten U."/>
            <person name="Chapman J."/>
            <person name="Simakov O."/>
            <person name="Rensing S.A."/>
            <person name="Terry A."/>
            <person name="Pangilinan J."/>
            <person name="Kapitonov V."/>
            <person name="Jurka J."/>
            <person name="Salamov A."/>
            <person name="Shapiro H."/>
            <person name="Schmutz J."/>
            <person name="Grimwood J."/>
            <person name="Lindquist E."/>
            <person name="Lucas S."/>
            <person name="Grigoriev I.V."/>
            <person name="Schmitt R."/>
            <person name="Kirk D."/>
            <person name="Rokhsar D.S."/>
        </authorList>
    </citation>
    <scope>NUCLEOTIDE SEQUENCE [LARGE SCALE GENOMIC DNA]</scope>
    <source>
        <strain evidence="3">f. Nagariensis / Eve</strain>
    </source>
</reference>